<evidence type="ECO:0000256" key="9">
    <source>
        <dbReference type="ARBA" id="ARBA00023002"/>
    </source>
</evidence>
<dbReference type="InterPro" id="IPR058240">
    <property type="entry name" value="rSAM_sf"/>
</dbReference>
<dbReference type="GO" id="GO:0051989">
    <property type="term" value="F:coproporphyrinogen dehydrogenase activity"/>
    <property type="evidence" value="ECO:0007669"/>
    <property type="project" value="UniProtKB-EC"/>
</dbReference>
<dbReference type="InterPro" id="IPR004558">
    <property type="entry name" value="Coprogen_oxidase_HemN"/>
</dbReference>
<evidence type="ECO:0000256" key="6">
    <source>
        <dbReference type="ARBA" id="ARBA00022490"/>
    </source>
</evidence>
<evidence type="ECO:0000259" key="16">
    <source>
        <dbReference type="PROSITE" id="PS51918"/>
    </source>
</evidence>
<evidence type="ECO:0000256" key="1">
    <source>
        <dbReference type="ARBA" id="ARBA00004496"/>
    </source>
</evidence>
<dbReference type="SFLD" id="SFLDG01065">
    <property type="entry name" value="anaerobic_coproporphyrinogen-I"/>
    <property type="match status" value="1"/>
</dbReference>
<dbReference type="InterPro" id="IPR023404">
    <property type="entry name" value="rSAM_horseshoe"/>
</dbReference>
<organism evidence="17 18">
    <name type="scientific">Sphingomonas anseongensis</name>
    <dbReference type="NCBI Taxonomy" id="2908207"/>
    <lineage>
        <taxon>Bacteria</taxon>
        <taxon>Pseudomonadati</taxon>
        <taxon>Pseudomonadota</taxon>
        <taxon>Alphaproteobacteria</taxon>
        <taxon>Sphingomonadales</taxon>
        <taxon>Sphingomonadaceae</taxon>
        <taxon>Sphingomonas</taxon>
    </lineage>
</organism>
<evidence type="ECO:0000256" key="11">
    <source>
        <dbReference type="ARBA" id="ARBA00023014"/>
    </source>
</evidence>
<dbReference type="InterPro" id="IPR034505">
    <property type="entry name" value="Coproporphyrinogen-III_oxidase"/>
</dbReference>
<name>A0ABT0RCX6_9SPHN</name>
<keyword evidence="5 15" id="KW-0004">4Fe-4S</keyword>
<dbReference type="PANTHER" id="PTHR13932">
    <property type="entry name" value="COPROPORPHYRINIGEN III OXIDASE"/>
    <property type="match status" value="1"/>
</dbReference>
<comment type="subunit">
    <text evidence="4">Monomer.</text>
</comment>
<comment type="catalytic activity">
    <reaction evidence="14 15">
        <text>coproporphyrinogen III + 2 S-adenosyl-L-methionine = protoporphyrinogen IX + 2 5'-deoxyadenosine + 2 L-methionine + 2 CO2</text>
        <dbReference type="Rhea" id="RHEA:15425"/>
        <dbReference type="ChEBI" id="CHEBI:16526"/>
        <dbReference type="ChEBI" id="CHEBI:17319"/>
        <dbReference type="ChEBI" id="CHEBI:57307"/>
        <dbReference type="ChEBI" id="CHEBI:57309"/>
        <dbReference type="ChEBI" id="CHEBI:57844"/>
        <dbReference type="ChEBI" id="CHEBI:59789"/>
        <dbReference type="EC" id="1.3.98.3"/>
    </reaction>
</comment>
<dbReference type="SMART" id="SM00729">
    <property type="entry name" value="Elp3"/>
    <property type="match status" value="1"/>
</dbReference>
<dbReference type="EMBL" id="JAMGBC010000001">
    <property type="protein sequence ID" value="MCL6678109.1"/>
    <property type="molecule type" value="Genomic_DNA"/>
</dbReference>
<dbReference type="PROSITE" id="PS51918">
    <property type="entry name" value="RADICAL_SAM"/>
    <property type="match status" value="1"/>
</dbReference>
<keyword evidence="12 15" id="KW-0627">Porphyrin biosynthesis</keyword>
<comment type="caution">
    <text evidence="17">The sequence shown here is derived from an EMBL/GenBank/DDBJ whole genome shotgun (WGS) entry which is preliminary data.</text>
</comment>
<evidence type="ECO:0000256" key="8">
    <source>
        <dbReference type="ARBA" id="ARBA00022723"/>
    </source>
</evidence>
<dbReference type="Proteomes" id="UP001165343">
    <property type="component" value="Unassembled WGS sequence"/>
</dbReference>
<evidence type="ECO:0000313" key="17">
    <source>
        <dbReference type="EMBL" id="MCL6678109.1"/>
    </source>
</evidence>
<comment type="function">
    <text evidence="13">Involved in the heme biosynthesis. Catalyzes the anaerobic oxidative decarboxylation of propionate groups of rings A and B of coproporphyrinogen III to yield the vinyl groups in protoporphyrinogen IX.</text>
</comment>
<dbReference type="SFLD" id="SFLDS00029">
    <property type="entry name" value="Radical_SAM"/>
    <property type="match status" value="1"/>
</dbReference>
<gene>
    <name evidence="17" type="primary">hemN</name>
    <name evidence="17" type="ORF">LZ519_02070</name>
</gene>
<dbReference type="SUPFAM" id="SSF102114">
    <property type="entry name" value="Radical SAM enzymes"/>
    <property type="match status" value="1"/>
</dbReference>
<dbReference type="InterPro" id="IPR007197">
    <property type="entry name" value="rSAM"/>
</dbReference>
<comment type="similarity">
    <text evidence="3 15">Belongs to the anaerobic coproporphyrinogen-III oxidase family.</text>
</comment>
<evidence type="ECO:0000256" key="3">
    <source>
        <dbReference type="ARBA" id="ARBA00005493"/>
    </source>
</evidence>
<comment type="pathway">
    <text evidence="2 15">Porphyrin-containing compound metabolism; protoporphyrin-IX biosynthesis; protoporphyrinogen-IX from coproporphyrinogen-III (AdoMet route): step 1/1.</text>
</comment>
<dbReference type="EC" id="1.3.98.3" evidence="15"/>
<evidence type="ECO:0000256" key="7">
    <source>
        <dbReference type="ARBA" id="ARBA00022691"/>
    </source>
</evidence>
<feature type="domain" description="Radical SAM core" evidence="16">
    <location>
        <begin position="31"/>
        <end position="273"/>
    </location>
</feature>
<reference evidence="17" key="1">
    <citation type="submission" date="2022-05" db="EMBL/GenBank/DDBJ databases">
        <authorList>
            <person name="Jo J.-H."/>
            <person name="Im W.-T."/>
        </authorList>
    </citation>
    <scope>NUCLEOTIDE SEQUENCE</scope>
    <source>
        <strain evidence="17">RG327</strain>
    </source>
</reference>
<keyword evidence="7 15" id="KW-0949">S-adenosyl-L-methionine</keyword>
<keyword evidence="6 15" id="KW-0963">Cytoplasm</keyword>
<keyword evidence="9 15" id="KW-0560">Oxidoreductase</keyword>
<evidence type="ECO:0000256" key="5">
    <source>
        <dbReference type="ARBA" id="ARBA00022485"/>
    </source>
</evidence>
<dbReference type="PANTHER" id="PTHR13932:SF6">
    <property type="entry name" value="OXYGEN-INDEPENDENT COPROPORPHYRINOGEN III OXIDASE"/>
    <property type="match status" value="1"/>
</dbReference>
<dbReference type="Gene3D" id="1.10.10.920">
    <property type="match status" value="1"/>
</dbReference>
<proteinExistence type="inferred from homology"/>
<dbReference type="Pfam" id="PF04055">
    <property type="entry name" value="Radical_SAM"/>
    <property type="match status" value="1"/>
</dbReference>
<protein>
    <recommendedName>
        <fullName evidence="15">Coproporphyrinogen-III oxidase</fullName>
        <ecNumber evidence="15">1.3.98.3</ecNumber>
    </recommendedName>
</protein>
<evidence type="ECO:0000256" key="13">
    <source>
        <dbReference type="ARBA" id="ARBA00024295"/>
    </source>
</evidence>
<dbReference type="Gene3D" id="3.80.30.20">
    <property type="entry name" value="tm_1862 like domain"/>
    <property type="match status" value="1"/>
</dbReference>
<keyword evidence="10 15" id="KW-0408">Iron</keyword>
<keyword evidence="18" id="KW-1185">Reference proteome</keyword>
<dbReference type="InterPro" id="IPR006638">
    <property type="entry name" value="Elp3/MiaA/NifB-like_rSAM"/>
</dbReference>
<evidence type="ECO:0000256" key="2">
    <source>
        <dbReference type="ARBA" id="ARBA00004785"/>
    </source>
</evidence>
<evidence type="ECO:0000256" key="10">
    <source>
        <dbReference type="ARBA" id="ARBA00023004"/>
    </source>
</evidence>
<dbReference type="PIRSF" id="PIRSF000167">
    <property type="entry name" value="HemN"/>
    <property type="match status" value="1"/>
</dbReference>
<comment type="subcellular location">
    <subcellularLocation>
        <location evidence="1 15">Cytoplasm</location>
    </subcellularLocation>
</comment>
<keyword evidence="11 15" id="KW-0411">Iron-sulfur</keyword>
<evidence type="ECO:0000256" key="14">
    <source>
        <dbReference type="ARBA" id="ARBA00048321"/>
    </source>
</evidence>
<sequence length="425" mass="46329">MPVPRYTSYPTAPNFSAGVDGTIYGSWLRSIGEGSRISVYLHVPFCRQMCWYCACHTTVTRRQAPVSRYVDTLVREIELVSERMRSRPTVGHLHWGGGSPTLLTPADVAKLREAVEAAFRIDHCAENAVEVDPRTLTYQLARALGLAGVNRASLGVQSFDPIVQQAINRVQSFSTTDAAVTMLRTSGIPAVNLDLIYGLPFQTVASCLDTVEHALRLQPDRLSVFGYAHVPSFKAHQRKISEHALPGAAERQAQASAIARALTSAGYRQIGIDHFALPGDTLAVAAEQGTLRRNFQGYTTDKCASLIGFGASAIGHLSEGFVQNATKIPDYERRIAEGRLATVRGCMTTPEDIRRAEVIEQLMCSYRADVASVDAPLDQLEKDGLIRRSGNRIEVTDEGRPLVRTVAAAFDTYLPSSTATHVTAV</sequence>
<evidence type="ECO:0000256" key="15">
    <source>
        <dbReference type="PIRNR" id="PIRNR000167"/>
    </source>
</evidence>
<accession>A0ABT0RCX6</accession>
<evidence type="ECO:0000256" key="12">
    <source>
        <dbReference type="ARBA" id="ARBA00023244"/>
    </source>
</evidence>
<evidence type="ECO:0000313" key="18">
    <source>
        <dbReference type="Proteomes" id="UP001165343"/>
    </source>
</evidence>
<comment type="cofactor">
    <cofactor evidence="15">
        <name>[4Fe-4S] cluster</name>
        <dbReference type="ChEBI" id="CHEBI:49883"/>
    </cofactor>
    <text evidence="15">Binds 1 [4Fe-4S] cluster. The cluster is coordinated with 3 cysteines and an exchangeable S-adenosyl-L-methionine.</text>
</comment>
<keyword evidence="8 15" id="KW-0479">Metal-binding</keyword>
<evidence type="ECO:0000256" key="4">
    <source>
        <dbReference type="ARBA" id="ARBA00011245"/>
    </source>
</evidence>
<dbReference type="NCBIfam" id="TIGR00538">
    <property type="entry name" value="hemN"/>
    <property type="match status" value="1"/>
</dbReference>